<dbReference type="AlphaFoldDB" id="A0A919UDK3"/>
<keyword evidence="1" id="KW-1133">Transmembrane helix</keyword>
<keyword evidence="1" id="KW-0472">Membrane</keyword>
<organism evidence="2 3">
    <name type="scientific">Dactylosporangium siamense</name>
    <dbReference type="NCBI Taxonomy" id="685454"/>
    <lineage>
        <taxon>Bacteria</taxon>
        <taxon>Bacillati</taxon>
        <taxon>Actinomycetota</taxon>
        <taxon>Actinomycetes</taxon>
        <taxon>Micromonosporales</taxon>
        <taxon>Micromonosporaceae</taxon>
        <taxon>Dactylosporangium</taxon>
    </lineage>
</organism>
<keyword evidence="3" id="KW-1185">Reference proteome</keyword>
<dbReference type="RefSeq" id="WP_203853172.1">
    <property type="nucleotide sequence ID" value="NZ_BAAAVW010000035.1"/>
</dbReference>
<feature type="transmembrane region" description="Helical" evidence="1">
    <location>
        <begin position="106"/>
        <end position="125"/>
    </location>
</feature>
<evidence type="ECO:0000313" key="3">
    <source>
        <dbReference type="Proteomes" id="UP000660611"/>
    </source>
</evidence>
<sequence length="204" mass="21272">MAQHREPALTAAGRLAAAPRPVRQAFRLVIGAIVLIAAEAVAAAVLLVRFDATVAAHAPWSVLEQVQLDSMHTRLALTAVLSAGLAVLLAGVAVAVPRRSAGTRPLVGLAALLATVGLLLGVVMNPDNALLAYGAAEEAHLHLVLPMWFSVLSSIAVSGAMLALAVAFVVMGREPAYEYYHYHGPVAAWNRRPATAENEGSRAP</sequence>
<dbReference type="EMBL" id="BONQ01000156">
    <property type="protein sequence ID" value="GIG51564.1"/>
    <property type="molecule type" value="Genomic_DNA"/>
</dbReference>
<feature type="transmembrane region" description="Helical" evidence="1">
    <location>
        <begin position="75"/>
        <end position="94"/>
    </location>
</feature>
<gene>
    <name evidence="2" type="ORF">Dsi01nite_096050</name>
</gene>
<reference evidence="2" key="1">
    <citation type="submission" date="2021-01" db="EMBL/GenBank/DDBJ databases">
        <title>Whole genome shotgun sequence of Dactylosporangium siamense NBRC 106093.</title>
        <authorList>
            <person name="Komaki H."/>
            <person name="Tamura T."/>
        </authorList>
    </citation>
    <scope>NUCLEOTIDE SEQUENCE</scope>
    <source>
        <strain evidence="2">NBRC 106093</strain>
    </source>
</reference>
<protein>
    <submittedName>
        <fullName evidence="2">Uncharacterized protein</fullName>
    </submittedName>
</protein>
<dbReference type="Proteomes" id="UP000660611">
    <property type="component" value="Unassembled WGS sequence"/>
</dbReference>
<accession>A0A919UDK3</accession>
<feature type="transmembrane region" description="Helical" evidence="1">
    <location>
        <begin position="28"/>
        <end position="50"/>
    </location>
</feature>
<name>A0A919UDK3_9ACTN</name>
<evidence type="ECO:0000256" key="1">
    <source>
        <dbReference type="SAM" id="Phobius"/>
    </source>
</evidence>
<evidence type="ECO:0000313" key="2">
    <source>
        <dbReference type="EMBL" id="GIG51564.1"/>
    </source>
</evidence>
<feature type="transmembrane region" description="Helical" evidence="1">
    <location>
        <begin position="145"/>
        <end position="170"/>
    </location>
</feature>
<proteinExistence type="predicted"/>
<comment type="caution">
    <text evidence="2">The sequence shown here is derived from an EMBL/GenBank/DDBJ whole genome shotgun (WGS) entry which is preliminary data.</text>
</comment>
<keyword evidence="1" id="KW-0812">Transmembrane</keyword>